<feature type="domain" description="Glucose-methanol-choline oxidoreductase N-terminal" evidence="12">
    <location>
        <begin position="631"/>
        <end position="654"/>
    </location>
</feature>
<dbReference type="InterPro" id="IPR051871">
    <property type="entry name" value="GMC_Oxidoreductase-Related"/>
</dbReference>
<accession>A0A978VZU0</accession>
<evidence type="ECO:0000256" key="10">
    <source>
        <dbReference type="RuleBase" id="RU003968"/>
    </source>
</evidence>
<dbReference type="AlphaFoldDB" id="A0A978VZU0"/>
<comment type="cofactor">
    <cofactor evidence="2">
        <name>FAD</name>
        <dbReference type="ChEBI" id="CHEBI:57692"/>
    </cofactor>
</comment>
<dbReference type="PROSITE" id="PS00624">
    <property type="entry name" value="GMC_OXRED_2"/>
    <property type="match status" value="2"/>
</dbReference>
<evidence type="ECO:0000256" key="9">
    <source>
        <dbReference type="ARBA" id="ARBA00023239"/>
    </source>
</evidence>
<dbReference type="GO" id="GO:0050660">
    <property type="term" value="F:flavin adenine dinucleotide binding"/>
    <property type="evidence" value="ECO:0007669"/>
    <property type="project" value="InterPro"/>
</dbReference>
<proteinExistence type="inferred from homology"/>
<evidence type="ECO:0000256" key="11">
    <source>
        <dbReference type="SAM" id="SignalP"/>
    </source>
</evidence>
<dbReference type="Gene3D" id="3.50.50.60">
    <property type="entry name" value="FAD/NAD(P)-binding domain"/>
    <property type="match status" value="2"/>
</dbReference>
<comment type="catalytic activity">
    <reaction evidence="1">
        <text>(R)-mandelonitrile = benzaldehyde + hydrogen cyanide</text>
        <dbReference type="Rhea" id="RHEA:18313"/>
        <dbReference type="ChEBI" id="CHEBI:17169"/>
        <dbReference type="ChEBI" id="CHEBI:18407"/>
        <dbReference type="ChEBI" id="CHEBI:18450"/>
        <dbReference type="EC" id="4.1.2.10"/>
    </reaction>
</comment>
<dbReference type="GO" id="GO:0046593">
    <property type="term" value="F:mandelonitrile lyase activity"/>
    <property type="evidence" value="ECO:0007669"/>
    <property type="project" value="UniProtKB-EC"/>
</dbReference>
<evidence type="ECO:0000313" key="14">
    <source>
        <dbReference type="EMBL" id="KAH7545224.1"/>
    </source>
</evidence>
<evidence type="ECO:0000256" key="2">
    <source>
        <dbReference type="ARBA" id="ARBA00001974"/>
    </source>
</evidence>
<evidence type="ECO:0000256" key="1">
    <source>
        <dbReference type="ARBA" id="ARBA00001147"/>
    </source>
</evidence>
<evidence type="ECO:0000256" key="6">
    <source>
        <dbReference type="ARBA" id="ARBA00022729"/>
    </source>
</evidence>
<protein>
    <recommendedName>
        <fullName evidence="4">(R)-mandelonitrile lyase</fullName>
        <ecNumber evidence="4">4.1.2.10</ecNumber>
    </recommendedName>
</protein>
<reference evidence="14" key="1">
    <citation type="journal article" date="2021" name="Front. Plant Sci.">
        <title>Chromosome-Scale Genome Assembly for Chinese Sour Jujube and Insights Into Its Genome Evolution and Domestication Signature.</title>
        <authorList>
            <person name="Shen L.-Y."/>
            <person name="Luo H."/>
            <person name="Wang X.-L."/>
            <person name="Wang X.-M."/>
            <person name="Qiu X.-J."/>
            <person name="Liu H."/>
            <person name="Zhou S.-S."/>
            <person name="Jia K.-H."/>
            <person name="Nie S."/>
            <person name="Bao Y.-T."/>
            <person name="Zhang R.-G."/>
            <person name="Yun Q.-Z."/>
            <person name="Chai Y.-H."/>
            <person name="Lu J.-Y."/>
            <person name="Li Y."/>
            <person name="Zhao S.-W."/>
            <person name="Mao J.-F."/>
            <person name="Jia S.-G."/>
            <person name="Mao Y.-M."/>
        </authorList>
    </citation>
    <scope>NUCLEOTIDE SEQUENCE</scope>
    <source>
        <strain evidence="14">AT0</strain>
        <tissue evidence="14">Leaf</tissue>
    </source>
</reference>
<feature type="domain" description="Glucose-methanol-choline oxidoreductase N-terminal" evidence="13">
    <location>
        <begin position="282"/>
        <end position="296"/>
    </location>
</feature>
<dbReference type="EC" id="4.1.2.10" evidence="4"/>
<dbReference type="PANTHER" id="PTHR45968">
    <property type="entry name" value="OSJNBA0019K04.7 PROTEIN"/>
    <property type="match status" value="1"/>
</dbReference>
<feature type="signal peptide" evidence="11">
    <location>
        <begin position="1"/>
        <end position="22"/>
    </location>
</feature>
<dbReference type="PROSITE" id="PS00623">
    <property type="entry name" value="GMC_OXRED_1"/>
    <property type="match status" value="1"/>
</dbReference>
<evidence type="ECO:0000256" key="3">
    <source>
        <dbReference type="ARBA" id="ARBA00011245"/>
    </source>
</evidence>
<dbReference type="EMBL" id="JAEACU010000001">
    <property type="protein sequence ID" value="KAH7545224.1"/>
    <property type="molecule type" value="Genomic_DNA"/>
</dbReference>
<dbReference type="Pfam" id="PF00732">
    <property type="entry name" value="GMC_oxred_N"/>
    <property type="match status" value="2"/>
</dbReference>
<keyword evidence="7 10" id="KW-0274">FAD</keyword>
<keyword evidence="5 10" id="KW-0285">Flavoprotein</keyword>
<dbReference type="Pfam" id="PF05199">
    <property type="entry name" value="GMC_oxred_C"/>
    <property type="match status" value="2"/>
</dbReference>
<dbReference type="Proteomes" id="UP000813462">
    <property type="component" value="Unassembled WGS sequence"/>
</dbReference>
<evidence type="ECO:0000259" key="12">
    <source>
        <dbReference type="PROSITE" id="PS00623"/>
    </source>
</evidence>
<sequence length="1041" mass="112577">MAPLALLLLFSFFHPQVLVVLALPTSSANDFSYMKSVHNATDLPAEEKYDYIIVGGGTAGCSLASTLSSNYSVLVLERGSVPAAHPEVLKAEGFGTTLRQTDDGDTPAQRFTSEDGVANARGRILGGTSMINAGLYTRADEVFYLKSGIPWDRSLVRNAYNWVEDAIVFQTNLSTWQSISKQALLEAGVVPDNGFSLDHKIGTKASGSIFDDEGRRHGAVELLNRGELKNLRIAVHATVERIIISSNIASRLGATGVIYTDSKGLHHRAMLRDKGEVIVSAGAIGSPQLLLLSGVGPVSHLSSLQIPVVLPNPYVGKFMADNPTNRVYIIAPFPLDQSNLQVVGITSDFYIENLSYKVPSSSTNISVAGVGEKIPGPISSGSLWLKSSSNATISPNVRFNYFDNPIDLARCVKGVRKIGDLLNTKTMEQFKANNGEGFVFLGTPYPKNPGDDKSVEAFCRSTLETIWHYHGGCLVGKVVDGDLRVIGIDALRVVDGSIFNRSPGTNPQATAKPMKTDEFPYEVSKKTNKSTMQLLQSQHFSYMKSVYNAIDLPLKEQYDYIIVGGGTAGCPLASTLSANYSVLVLERGSVPTSYPLVLKSSGFLANLLQEDDGKTPAQRFTSKDSVANVRGRVLGGSSMLNGGFFSRADDQFYNESGIHWDMDAVEDAYQWVEDTIVFQPNLSAWQSIFRDALFEAGVGPDNGFSLQHLVGTKTSGSIFDNEGRRHGAVELLNRGELKNLKVAVEAYAERIIFSSKTSDVTATGVAYRDSKGRTHEAFIREEGEVILSAGAIGSPQLLLLSGVGPVAHLSSHTIPVVSQNPDVGNYMSDNPRNNINIVVPFALDPSIIQVVGITNDFNYIETLSYNTSFTFPQPFSFYPNGTAPLELSVATIVEKFSGPLSSGSLWLVSLADVKISPTVQFKYFEDPEDLARCVRGMRKVGDMLKTDSMVGLKFEDLEGAPGFKFLGPTLPSNQSDDASMEAFCRSTVTTVWHYHGGCVVGKVVDGDLRVVGTNSLRVVDGSIFNTSPGTNPQATLMMIGR</sequence>
<dbReference type="Gene3D" id="3.30.410.40">
    <property type="match status" value="2"/>
</dbReference>
<keyword evidence="9" id="KW-0456">Lyase</keyword>
<dbReference type="SUPFAM" id="SSF51905">
    <property type="entry name" value="FAD/NAD(P)-binding domain"/>
    <property type="match status" value="2"/>
</dbReference>
<dbReference type="InterPro" id="IPR000172">
    <property type="entry name" value="GMC_OxRdtase_N"/>
</dbReference>
<evidence type="ECO:0000313" key="15">
    <source>
        <dbReference type="Proteomes" id="UP000813462"/>
    </source>
</evidence>
<gene>
    <name evidence="14" type="ORF">FEM48_Zijuj01G0071000</name>
</gene>
<dbReference type="PANTHER" id="PTHR45968:SF23">
    <property type="entry name" value="GLUCOSE-METHANOL-CHOLINE OXIDOREDUCTASE N-TERMINAL DOMAIN-CONTAINING PROTEIN"/>
    <property type="match status" value="1"/>
</dbReference>
<comment type="subunit">
    <text evidence="3">Monomer.</text>
</comment>
<comment type="similarity">
    <text evidence="10">Belongs to the GMC oxidoreductase family.</text>
</comment>
<feature type="domain" description="Glucose-methanol-choline oxidoreductase N-terminal" evidence="13">
    <location>
        <begin position="790"/>
        <end position="804"/>
    </location>
</feature>
<keyword evidence="8" id="KW-1015">Disulfide bond</keyword>
<comment type="caution">
    <text evidence="14">The sequence shown here is derived from an EMBL/GenBank/DDBJ whole genome shotgun (WGS) entry which is preliminary data.</text>
</comment>
<evidence type="ECO:0000256" key="7">
    <source>
        <dbReference type="ARBA" id="ARBA00022827"/>
    </source>
</evidence>
<name>A0A978VZU0_ZIZJJ</name>
<evidence type="ECO:0000256" key="8">
    <source>
        <dbReference type="ARBA" id="ARBA00023157"/>
    </source>
</evidence>
<evidence type="ECO:0000256" key="4">
    <source>
        <dbReference type="ARBA" id="ARBA00013074"/>
    </source>
</evidence>
<dbReference type="GO" id="GO:0016614">
    <property type="term" value="F:oxidoreductase activity, acting on CH-OH group of donors"/>
    <property type="evidence" value="ECO:0007669"/>
    <property type="project" value="InterPro"/>
</dbReference>
<dbReference type="InterPro" id="IPR007867">
    <property type="entry name" value="GMC_OxRtase_C"/>
</dbReference>
<keyword evidence="6 11" id="KW-0732">Signal</keyword>
<feature type="chain" id="PRO_5037240074" description="(R)-mandelonitrile lyase" evidence="11">
    <location>
        <begin position="23"/>
        <end position="1041"/>
    </location>
</feature>
<dbReference type="InterPro" id="IPR036188">
    <property type="entry name" value="FAD/NAD-bd_sf"/>
</dbReference>
<evidence type="ECO:0000256" key="5">
    <source>
        <dbReference type="ARBA" id="ARBA00022630"/>
    </source>
</evidence>
<dbReference type="SUPFAM" id="SSF54373">
    <property type="entry name" value="FAD-linked reductases, C-terminal domain"/>
    <property type="match status" value="2"/>
</dbReference>
<organism evidence="14 15">
    <name type="scientific">Ziziphus jujuba var. spinosa</name>
    <dbReference type="NCBI Taxonomy" id="714518"/>
    <lineage>
        <taxon>Eukaryota</taxon>
        <taxon>Viridiplantae</taxon>
        <taxon>Streptophyta</taxon>
        <taxon>Embryophyta</taxon>
        <taxon>Tracheophyta</taxon>
        <taxon>Spermatophyta</taxon>
        <taxon>Magnoliopsida</taxon>
        <taxon>eudicotyledons</taxon>
        <taxon>Gunneridae</taxon>
        <taxon>Pentapetalae</taxon>
        <taxon>rosids</taxon>
        <taxon>fabids</taxon>
        <taxon>Rosales</taxon>
        <taxon>Rhamnaceae</taxon>
        <taxon>Paliureae</taxon>
        <taxon>Ziziphus</taxon>
    </lineage>
</organism>
<evidence type="ECO:0000259" key="13">
    <source>
        <dbReference type="PROSITE" id="PS00624"/>
    </source>
</evidence>